<accession>A0ACC6C8G3</accession>
<keyword evidence="1" id="KW-0378">Hydrolase</keyword>
<dbReference type="EMBL" id="JAPPUY010000001">
    <property type="protein sequence ID" value="MCY4744701.1"/>
    <property type="molecule type" value="Genomic_DNA"/>
</dbReference>
<reference evidence="1" key="1">
    <citation type="submission" date="2022-08" db="EMBL/GenBank/DDBJ databases">
        <title>Genome sequencing of Pelomonas sp. UHG3.</title>
        <authorList>
            <person name="So Y."/>
        </authorList>
    </citation>
    <scope>NUCLEOTIDE SEQUENCE</scope>
    <source>
        <strain evidence="1">UHG3</strain>
    </source>
</reference>
<comment type="caution">
    <text evidence="1">The sequence shown here is derived from an EMBL/GenBank/DDBJ whole genome shotgun (WGS) entry which is preliminary data.</text>
</comment>
<keyword evidence="2" id="KW-1185">Reference proteome</keyword>
<dbReference type="Proteomes" id="UP001076464">
    <property type="component" value="Unassembled WGS sequence"/>
</dbReference>
<organism evidence="1 2">
    <name type="scientific">Roseateles hydrophilus</name>
    <dbReference type="NCBI Taxonomy" id="2975054"/>
    <lineage>
        <taxon>Bacteria</taxon>
        <taxon>Pseudomonadati</taxon>
        <taxon>Pseudomonadota</taxon>
        <taxon>Betaproteobacteria</taxon>
        <taxon>Burkholderiales</taxon>
        <taxon>Sphaerotilaceae</taxon>
        <taxon>Roseateles</taxon>
    </lineage>
</organism>
<sequence length="490" mass="51404">MSTALRLVLACTVFVSAAQAAPQGRVCAQQAGAGERRAAVEHGVMPSVVFEGETQAQPLSERMAAQQVPGLAVAVLRGGVLDWSAVYGRRAADRPAVSCTTRFQAGSLAKPVTLLAALRLADAGRLDWDRDVAKQLRSVQLPPGRQSAEHPVTLRQLFAHTAGITPGGYPGYAQGGPVPSLADIVAGTGGSNTPRAEVLDVPGANLRYSGGGYSLAQLVLQDTQGLAFEPLMRRWLFEPARLRTASFALQAAGADVAEGHAEDGTRVPGGWLHLPESAAAGLWSDAGDLGALLSEIWRGYHGRSAVFRQASLRALFDAPPVHGHAYGFRLVGEGRAQVLVHYGGTRGYNAGLVLNLQTGDGAVYLANGEGGRALGHELLVAVSRTYGWGQFHDTRVRRAHLTADEVQGLAGRYAFGASGPRVLVEQAQAALTLVFPNGDRYGLTPIEAPEPLQFIHAGSGVRAGFQRGAEGAVTLQLYGQQGVREAGSSP</sequence>
<evidence type="ECO:0000313" key="1">
    <source>
        <dbReference type="EMBL" id="MCY4744701.1"/>
    </source>
</evidence>
<name>A0ACC6C8G3_9BURK</name>
<protein>
    <submittedName>
        <fullName evidence="1">Serine hydrolase</fullName>
    </submittedName>
</protein>
<gene>
    <name evidence="1" type="ORF">NYO99_06915</name>
</gene>
<proteinExistence type="predicted"/>
<evidence type="ECO:0000313" key="2">
    <source>
        <dbReference type="Proteomes" id="UP001076464"/>
    </source>
</evidence>